<reference evidence="2 3" key="1">
    <citation type="submission" date="2021-04" db="EMBL/GenBank/DDBJ databases">
        <title>Whole genome sequence of Jiella sp. KSK16Y-1.</title>
        <authorList>
            <person name="Tuo L."/>
        </authorList>
    </citation>
    <scope>NUCLEOTIDE SEQUENCE [LARGE SCALE GENOMIC DNA]</scope>
    <source>
        <strain evidence="2 3">KSK16Y-1</strain>
    </source>
</reference>
<keyword evidence="3" id="KW-1185">Reference proteome</keyword>
<proteinExistence type="predicted"/>
<feature type="region of interest" description="Disordered" evidence="1">
    <location>
        <begin position="118"/>
        <end position="151"/>
    </location>
</feature>
<organism evidence="2 3">
    <name type="scientific">Jiella mangrovi</name>
    <dbReference type="NCBI Taxonomy" id="2821407"/>
    <lineage>
        <taxon>Bacteria</taxon>
        <taxon>Pseudomonadati</taxon>
        <taxon>Pseudomonadota</taxon>
        <taxon>Alphaproteobacteria</taxon>
        <taxon>Hyphomicrobiales</taxon>
        <taxon>Aurantimonadaceae</taxon>
        <taxon>Jiella</taxon>
    </lineage>
</organism>
<evidence type="ECO:0000313" key="3">
    <source>
        <dbReference type="Proteomes" id="UP000678276"/>
    </source>
</evidence>
<dbReference type="RefSeq" id="WP_209597143.1">
    <property type="nucleotide sequence ID" value="NZ_JAGJCF010000022.1"/>
</dbReference>
<accession>A0ABS4BMN0</accession>
<dbReference type="Proteomes" id="UP000678276">
    <property type="component" value="Unassembled WGS sequence"/>
</dbReference>
<feature type="region of interest" description="Disordered" evidence="1">
    <location>
        <begin position="186"/>
        <end position="205"/>
    </location>
</feature>
<sequence>MVDKMPRLFRSLETRQGRSAFDTIATAAVAGFLDMRRPGPAHAADFARLIASTWPKLSTETKRQIAISLAKSPDVPRPVVELFLNEPAEIAAPFLFSSPCLTETDVLSLQAAEEAVPPAEAARVHLPRQSVEPNVQRSDGAGKETAPPPLKNAAAARDALRALVRAKPRPAQPGAQTSETAVFRLEPGTPPFPALLHEARNGNPGGAARAIASTLKLPAQTAVTLVEGEDGTFLAAALKLLDLTTADAMTLVLMVHRTAGHDATAFAALRRVYDGLTKPAARELLGLEAATPIDVPVKRDKGQHQPLHVEGAGLRKGTATRKTTFGRRRQLPSAVAGRRVD</sequence>
<evidence type="ECO:0000256" key="1">
    <source>
        <dbReference type="SAM" id="MobiDB-lite"/>
    </source>
</evidence>
<protein>
    <recommendedName>
        <fullName evidence="4">DUF2336 domain-containing protein</fullName>
    </recommendedName>
</protein>
<evidence type="ECO:0008006" key="4">
    <source>
        <dbReference type="Google" id="ProtNLM"/>
    </source>
</evidence>
<comment type="caution">
    <text evidence="2">The sequence shown here is derived from an EMBL/GenBank/DDBJ whole genome shotgun (WGS) entry which is preliminary data.</text>
</comment>
<gene>
    <name evidence="2" type="ORF">J6595_20220</name>
</gene>
<name>A0ABS4BMN0_9HYPH</name>
<dbReference type="EMBL" id="JAGJCF010000022">
    <property type="protein sequence ID" value="MBP0617911.1"/>
    <property type="molecule type" value="Genomic_DNA"/>
</dbReference>
<evidence type="ECO:0000313" key="2">
    <source>
        <dbReference type="EMBL" id="MBP0617911.1"/>
    </source>
</evidence>
<feature type="region of interest" description="Disordered" evidence="1">
    <location>
        <begin position="312"/>
        <end position="341"/>
    </location>
</feature>